<dbReference type="GO" id="GO:0004252">
    <property type="term" value="F:serine-type endopeptidase activity"/>
    <property type="evidence" value="ECO:0007669"/>
    <property type="project" value="InterPro"/>
</dbReference>
<dbReference type="InterPro" id="IPR036286">
    <property type="entry name" value="LexA/Signal_pep-like_sf"/>
</dbReference>
<gene>
    <name evidence="5" type="ORF">Q766_15295</name>
</gene>
<dbReference type="InterPro" id="IPR019533">
    <property type="entry name" value="Peptidase_S26"/>
</dbReference>
<keyword evidence="3" id="KW-0378">Hydrolase</keyword>
<name>A0A0A2MI65_9FLAO</name>
<dbReference type="SUPFAM" id="SSF51306">
    <property type="entry name" value="LexA/Signal peptidase"/>
    <property type="match status" value="1"/>
</dbReference>
<dbReference type="PANTHER" id="PTHR43390">
    <property type="entry name" value="SIGNAL PEPTIDASE I"/>
    <property type="match status" value="1"/>
</dbReference>
<dbReference type="EMBL" id="JRLY01000013">
    <property type="protein sequence ID" value="KGO92004.1"/>
    <property type="molecule type" value="Genomic_DNA"/>
</dbReference>
<dbReference type="NCBIfam" id="TIGR02227">
    <property type="entry name" value="sigpep_I_bact"/>
    <property type="match status" value="1"/>
</dbReference>
<dbReference type="InterPro" id="IPR000223">
    <property type="entry name" value="Pept_S26A_signal_pept_1"/>
</dbReference>
<comment type="catalytic activity">
    <reaction evidence="3">
        <text>Cleavage of hydrophobic, N-terminal signal or leader sequences from secreted and periplasmic proteins.</text>
        <dbReference type="EC" id="3.4.21.89"/>
    </reaction>
</comment>
<dbReference type="EC" id="3.4.21.89" evidence="3"/>
<dbReference type="Proteomes" id="UP000030111">
    <property type="component" value="Unassembled WGS sequence"/>
</dbReference>
<comment type="similarity">
    <text evidence="1 3">Belongs to the peptidase S26 family.</text>
</comment>
<reference evidence="5 6" key="1">
    <citation type="submission" date="2013-09" db="EMBL/GenBank/DDBJ databases">
        <authorList>
            <person name="Zeng Z."/>
            <person name="Chen C."/>
        </authorList>
    </citation>
    <scope>NUCLEOTIDE SEQUENCE [LARGE SCALE GENOMIC DNA]</scope>
    <source>
        <strain evidence="5 6">WB 4.1-42</strain>
    </source>
</reference>
<dbReference type="AlphaFoldDB" id="A0A0A2MI65"/>
<evidence type="ECO:0000256" key="2">
    <source>
        <dbReference type="ARBA" id="ARBA00019232"/>
    </source>
</evidence>
<evidence type="ECO:0000256" key="3">
    <source>
        <dbReference type="RuleBase" id="RU362042"/>
    </source>
</evidence>
<dbReference type="RefSeq" id="WP_026989659.1">
    <property type="nucleotide sequence ID" value="NZ_AUGP01000001.1"/>
</dbReference>
<comment type="subcellular location">
    <subcellularLocation>
        <location evidence="3">Membrane</location>
        <topology evidence="3">Single-pass type II membrane protein</topology>
    </subcellularLocation>
</comment>
<keyword evidence="6" id="KW-1185">Reference proteome</keyword>
<proteinExistence type="inferred from homology"/>
<evidence type="ECO:0000313" key="5">
    <source>
        <dbReference type="EMBL" id="KGO92004.1"/>
    </source>
</evidence>
<keyword evidence="3" id="KW-0645">Protease</keyword>
<evidence type="ECO:0000313" key="6">
    <source>
        <dbReference type="Proteomes" id="UP000030111"/>
    </source>
</evidence>
<dbReference type="eggNOG" id="COG0681">
    <property type="taxonomic scope" value="Bacteria"/>
</dbReference>
<organism evidence="5 6">
    <name type="scientific">Flavobacterium subsaxonicum WB 4.1-42 = DSM 21790</name>
    <dbReference type="NCBI Taxonomy" id="1121898"/>
    <lineage>
        <taxon>Bacteria</taxon>
        <taxon>Pseudomonadati</taxon>
        <taxon>Bacteroidota</taxon>
        <taxon>Flavobacteriia</taxon>
        <taxon>Flavobacteriales</taxon>
        <taxon>Flavobacteriaceae</taxon>
        <taxon>Flavobacterium</taxon>
    </lineage>
</organism>
<dbReference type="Gene3D" id="2.10.109.10">
    <property type="entry name" value="Umud Fragment, subunit A"/>
    <property type="match status" value="1"/>
</dbReference>
<dbReference type="Pfam" id="PF10502">
    <property type="entry name" value="Peptidase_S26"/>
    <property type="match status" value="1"/>
</dbReference>
<dbReference type="GO" id="GO:0006465">
    <property type="term" value="P:signal peptide processing"/>
    <property type="evidence" value="ECO:0007669"/>
    <property type="project" value="InterPro"/>
</dbReference>
<accession>A0A0A2MI65</accession>
<comment type="caution">
    <text evidence="5">The sequence shown here is derived from an EMBL/GenBank/DDBJ whole genome shotgun (WGS) entry which is preliminary data.</text>
</comment>
<feature type="domain" description="Peptidase S26" evidence="4">
    <location>
        <begin position="17"/>
        <end position="211"/>
    </location>
</feature>
<dbReference type="OrthoDB" id="9802919at2"/>
<dbReference type="PANTHER" id="PTHR43390:SF1">
    <property type="entry name" value="CHLOROPLAST PROCESSING PEPTIDASE"/>
    <property type="match status" value="1"/>
</dbReference>
<evidence type="ECO:0000256" key="1">
    <source>
        <dbReference type="ARBA" id="ARBA00009370"/>
    </source>
</evidence>
<dbReference type="STRING" id="1121898.GCA_000422725_03556"/>
<evidence type="ECO:0000259" key="4">
    <source>
        <dbReference type="Pfam" id="PF10502"/>
    </source>
</evidence>
<sequence length="213" mass="23981">MKKVFIRLSIFLGALIVVFYVCKITGIYRLHTCVTMANEPALMPNSLFATSNLKTEKSGDLITFKHDTALFVFRLVAKEGDVLLIKNGSLYVNNVNLDTKATKHSYLVSEQQFLKLSPRPYAMPSPNGGYIVLMEDNIARKAGLANYKQIAQQNESDPYIVKIYGKAWNKDFFGPLTIPENKLFVLGDNRDNAFDSRYFGLVDKENLVGVVLK</sequence>
<dbReference type="GO" id="GO:0009003">
    <property type="term" value="F:signal peptidase activity"/>
    <property type="evidence" value="ECO:0007669"/>
    <property type="project" value="UniProtKB-EC"/>
</dbReference>
<dbReference type="PRINTS" id="PR00727">
    <property type="entry name" value="LEADERPTASE"/>
</dbReference>
<protein>
    <recommendedName>
        <fullName evidence="2 3">Signal peptidase I</fullName>
        <ecNumber evidence="3">3.4.21.89</ecNumber>
    </recommendedName>
</protein>
<dbReference type="CDD" id="cd06530">
    <property type="entry name" value="S26_SPase_I"/>
    <property type="match status" value="1"/>
</dbReference>
<dbReference type="GO" id="GO:0016020">
    <property type="term" value="C:membrane"/>
    <property type="evidence" value="ECO:0007669"/>
    <property type="project" value="UniProtKB-SubCell"/>
</dbReference>